<keyword evidence="2" id="KW-1185">Reference proteome</keyword>
<accession>A0A4Q6XSY5</accession>
<reference evidence="1 2" key="1">
    <citation type="submission" date="2019-02" db="EMBL/GenBank/DDBJ databases">
        <authorList>
            <person name="Li Y."/>
        </authorList>
    </citation>
    <scope>NUCLEOTIDE SEQUENCE [LARGE SCALE GENOMIC DNA]</scope>
    <source>
        <strain evidence="1 2">3-7</strain>
    </source>
</reference>
<dbReference type="RefSeq" id="WP_130158861.1">
    <property type="nucleotide sequence ID" value="NZ_SGIS01000023.1"/>
</dbReference>
<dbReference type="OrthoDB" id="9181296at2"/>
<organism evidence="1 2">
    <name type="scientific">Sphingomonas populi</name>
    <dbReference type="NCBI Taxonomy" id="2484750"/>
    <lineage>
        <taxon>Bacteria</taxon>
        <taxon>Pseudomonadati</taxon>
        <taxon>Pseudomonadota</taxon>
        <taxon>Alphaproteobacteria</taxon>
        <taxon>Sphingomonadales</taxon>
        <taxon>Sphingomonadaceae</taxon>
        <taxon>Sphingomonas</taxon>
    </lineage>
</organism>
<protein>
    <submittedName>
        <fullName evidence="1">Uncharacterized protein</fullName>
    </submittedName>
</protein>
<dbReference type="AlphaFoldDB" id="A0A4Q6XSY5"/>
<dbReference type="EMBL" id="SGIS01000023">
    <property type="protein sequence ID" value="RZF63613.1"/>
    <property type="molecule type" value="Genomic_DNA"/>
</dbReference>
<gene>
    <name evidence="1" type="ORF">EWE75_14855</name>
</gene>
<dbReference type="Proteomes" id="UP000292085">
    <property type="component" value="Unassembled WGS sequence"/>
</dbReference>
<evidence type="ECO:0000313" key="2">
    <source>
        <dbReference type="Proteomes" id="UP000292085"/>
    </source>
</evidence>
<sequence length="81" mass="9252">MKIFSKDGVEMIDISSIALVENRIVIKGKMMKSMATTLHVEPKSVWEAFRLFPLKLLVRLPILLFMGFRINAKEKKKSTTG</sequence>
<name>A0A4Q6XSY5_9SPHN</name>
<comment type="caution">
    <text evidence="1">The sequence shown here is derived from an EMBL/GenBank/DDBJ whole genome shotgun (WGS) entry which is preliminary data.</text>
</comment>
<evidence type="ECO:0000313" key="1">
    <source>
        <dbReference type="EMBL" id="RZF63613.1"/>
    </source>
</evidence>
<proteinExistence type="predicted"/>